<name>A0ACC2L696_PERAE</name>
<proteinExistence type="predicted"/>
<protein>
    <submittedName>
        <fullName evidence="1">Uncharacterized protein</fullName>
    </submittedName>
</protein>
<reference evidence="1 2" key="1">
    <citation type="journal article" date="2022" name="Hortic Res">
        <title>A haplotype resolved chromosomal level avocado genome allows analysis of novel avocado genes.</title>
        <authorList>
            <person name="Nath O."/>
            <person name="Fletcher S.J."/>
            <person name="Hayward A."/>
            <person name="Shaw L.M."/>
            <person name="Masouleh A.K."/>
            <person name="Furtado A."/>
            <person name="Henry R.J."/>
            <person name="Mitter N."/>
        </authorList>
    </citation>
    <scope>NUCLEOTIDE SEQUENCE [LARGE SCALE GENOMIC DNA]</scope>
    <source>
        <strain evidence="2">cv. Hass</strain>
    </source>
</reference>
<evidence type="ECO:0000313" key="1">
    <source>
        <dbReference type="EMBL" id="KAJ8628893.1"/>
    </source>
</evidence>
<dbReference type="Proteomes" id="UP001234297">
    <property type="component" value="Chromosome 7"/>
</dbReference>
<evidence type="ECO:0000313" key="2">
    <source>
        <dbReference type="Proteomes" id="UP001234297"/>
    </source>
</evidence>
<organism evidence="1 2">
    <name type="scientific">Persea americana</name>
    <name type="common">Avocado</name>
    <dbReference type="NCBI Taxonomy" id="3435"/>
    <lineage>
        <taxon>Eukaryota</taxon>
        <taxon>Viridiplantae</taxon>
        <taxon>Streptophyta</taxon>
        <taxon>Embryophyta</taxon>
        <taxon>Tracheophyta</taxon>
        <taxon>Spermatophyta</taxon>
        <taxon>Magnoliopsida</taxon>
        <taxon>Magnoliidae</taxon>
        <taxon>Laurales</taxon>
        <taxon>Lauraceae</taxon>
        <taxon>Persea</taxon>
    </lineage>
</organism>
<dbReference type="EMBL" id="CM056815">
    <property type="protein sequence ID" value="KAJ8628893.1"/>
    <property type="molecule type" value="Genomic_DNA"/>
</dbReference>
<keyword evidence="2" id="KW-1185">Reference proteome</keyword>
<sequence>MTLKASKLGPDVVETEEGGLAGDDGLVGRDETQATEKVEGGAELGGDVGYDEAGTANDGFMNVREGDSGVIKVEMEDRVEEVVGVAGEKMKVHSEDSSNNRYASSVKNTSTSHEK</sequence>
<gene>
    <name evidence="1" type="ORF">MRB53_022216</name>
</gene>
<accession>A0ACC2L696</accession>
<comment type="caution">
    <text evidence="1">The sequence shown here is derived from an EMBL/GenBank/DDBJ whole genome shotgun (WGS) entry which is preliminary data.</text>
</comment>